<dbReference type="GO" id="GO:0005634">
    <property type="term" value="C:nucleus"/>
    <property type="evidence" value="ECO:0007669"/>
    <property type="project" value="UniProtKB-UniRule"/>
</dbReference>
<evidence type="ECO:0000256" key="2">
    <source>
        <dbReference type="ARBA" id="ARBA00023163"/>
    </source>
</evidence>
<evidence type="ECO:0000259" key="5">
    <source>
        <dbReference type="PROSITE" id="PS50118"/>
    </source>
</evidence>
<dbReference type="InterPro" id="IPR050140">
    <property type="entry name" value="SRY-related_HMG-box_TF-like"/>
</dbReference>
<dbReference type="Proteomes" id="UP000042958">
    <property type="component" value="Unassembled WGS sequence"/>
</dbReference>
<keyword evidence="7" id="KW-1185">Reference proteome</keyword>
<evidence type="ECO:0000256" key="1">
    <source>
        <dbReference type="ARBA" id="ARBA00023125"/>
    </source>
</evidence>
<evidence type="ECO:0000313" key="7">
    <source>
        <dbReference type="Proteomes" id="UP000042958"/>
    </source>
</evidence>
<protein>
    <recommendedName>
        <fullName evidence="5">HMG box domain-containing protein</fullName>
    </recommendedName>
</protein>
<dbReference type="PANTHER" id="PTHR10270">
    <property type="entry name" value="SOX TRANSCRIPTION FACTOR"/>
    <property type="match status" value="1"/>
</dbReference>
<gene>
    <name evidence="6" type="ORF">PMG11_05609</name>
</gene>
<name>A0A0F7TPJ4_PENBI</name>
<accession>A0A0F7TPJ4</accession>
<dbReference type="GO" id="GO:0000978">
    <property type="term" value="F:RNA polymerase II cis-regulatory region sequence-specific DNA binding"/>
    <property type="evidence" value="ECO:0007669"/>
    <property type="project" value="TreeGrafter"/>
</dbReference>
<dbReference type="SUPFAM" id="SSF47095">
    <property type="entry name" value="HMG-box"/>
    <property type="match status" value="1"/>
</dbReference>
<keyword evidence="3" id="KW-0539">Nucleus</keyword>
<dbReference type="Pfam" id="PF00505">
    <property type="entry name" value="HMG_box"/>
    <property type="match status" value="1"/>
</dbReference>
<dbReference type="PROSITE" id="PS50118">
    <property type="entry name" value="HMG_BOX_2"/>
    <property type="match status" value="1"/>
</dbReference>
<dbReference type="GO" id="GO:0001228">
    <property type="term" value="F:DNA-binding transcription activator activity, RNA polymerase II-specific"/>
    <property type="evidence" value="ECO:0007669"/>
    <property type="project" value="TreeGrafter"/>
</dbReference>
<dbReference type="OrthoDB" id="6247875at2759"/>
<dbReference type="STRING" id="104259.A0A0F7TPJ4"/>
<proteinExistence type="predicted"/>
<dbReference type="EMBL" id="CDHK01000005">
    <property type="protein sequence ID" value="CEJ56897.1"/>
    <property type="molecule type" value="Genomic_DNA"/>
</dbReference>
<dbReference type="PANTHER" id="PTHR10270:SF161">
    <property type="entry name" value="SEX-DETERMINING REGION Y PROTEIN"/>
    <property type="match status" value="1"/>
</dbReference>
<organism evidence="6 7">
    <name type="scientific">Penicillium brasilianum</name>
    <dbReference type="NCBI Taxonomy" id="104259"/>
    <lineage>
        <taxon>Eukaryota</taxon>
        <taxon>Fungi</taxon>
        <taxon>Dikarya</taxon>
        <taxon>Ascomycota</taxon>
        <taxon>Pezizomycotina</taxon>
        <taxon>Eurotiomycetes</taxon>
        <taxon>Eurotiomycetidae</taxon>
        <taxon>Eurotiales</taxon>
        <taxon>Aspergillaceae</taxon>
        <taxon>Penicillium</taxon>
    </lineage>
</organism>
<dbReference type="InterPro" id="IPR009071">
    <property type="entry name" value="HMG_box_dom"/>
</dbReference>
<evidence type="ECO:0000313" key="6">
    <source>
        <dbReference type="EMBL" id="CEJ56897.1"/>
    </source>
</evidence>
<dbReference type="CDD" id="cd01389">
    <property type="entry name" value="HMG-box_ROX1-like"/>
    <property type="match status" value="1"/>
</dbReference>
<evidence type="ECO:0000256" key="4">
    <source>
        <dbReference type="SAM" id="MobiDB-lite"/>
    </source>
</evidence>
<sequence length="372" mass="41700">MQNTAAFHPPVLIYEGWNKTRFGSDVIYSHPNLKFSSLPEGFFVNMSERDRALELTWLHGLANLDNTNSEIIIPATAYGKWGKDLLKNLASRLEAHLKKTVTYIQDPTIDAWRIGSVDSFHKSMIMLPDDPFADEDDPDALMDTQVEDGITAAMKRGVSVPLASPRVPRPPNSFILYRQHHHHKVTAENPGVRNTEICESHLSHSTMTVLTHAARIIAQMWHGEGAAVRARFKDLAEEKKRLHSQAHPNYQYAPRRPGEKLRRQSPRIRASSVPFFNQTAAGQARLKNAEENDDGWIDVDGDCIDIFDELGLMYGPSALPPIPSYDSPDFHAIVDMQCGERVGLQTVHYENLDGTEFEPGFPMDTLLALPGA</sequence>
<evidence type="ECO:0000256" key="3">
    <source>
        <dbReference type="PROSITE-ProRule" id="PRU00267"/>
    </source>
</evidence>
<dbReference type="GO" id="GO:0000122">
    <property type="term" value="P:negative regulation of transcription by RNA polymerase II"/>
    <property type="evidence" value="ECO:0007669"/>
    <property type="project" value="TreeGrafter"/>
</dbReference>
<keyword evidence="2" id="KW-0804">Transcription</keyword>
<feature type="region of interest" description="Disordered" evidence="4">
    <location>
        <begin position="243"/>
        <end position="268"/>
    </location>
</feature>
<feature type="DNA-binding region" description="HMG box" evidence="3">
    <location>
        <begin position="167"/>
        <end position="251"/>
    </location>
</feature>
<dbReference type="Gene3D" id="1.10.30.10">
    <property type="entry name" value="High mobility group box domain"/>
    <property type="match status" value="1"/>
</dbReference>
<feature type="domain" description="HMG box" evidence="5">
    <location>
        <begin position="167"/>
        <end position="251"/>
    </location>
</feature>
<reference evidence="7" key="1">
    <citation type="journal article" date="2015" name="Genome Announc.">
        <title>Draft genome sequence of the fungus Penicillium brasilianum MG11.</title>
        <authorList>
            <person name="Horn F."/>
            <person name="Linde J."/>
            <person name="Mattern D.J."/>
            <person name="Walther G."/>
            <person name="Guthke R."/>
            <person name="Brakhage A.A."/>
            <person name="Valiante V."/>
        </authorList>
    </citation>
    <scope>NUCLEOTIDE SEQUENCE [LARGE SCALE GENOMIC DNA]</scope>
    <source>
        <strain evidence="7">MG11</strain>
    </source>
</reference>
<keyword evidence="1 3" id="KW-0238">DNA-binding</keyword>
<dbReference type="AlphaFoldDB" id="A0A0F7TPJ4"/>
<dbReference type="InterPro" id="IPR036910">
    <property type="entry name" value="HMG_box_dom_sf"/>
</dbReference>
<dbReference type="SMART" id="SM00398">
    <property type="entry name" value="HMG"/>
    <property type="match status" value="1"/>
</dbReference>
<dbReference type="GO" id="GO:0030154">
    <property type="term" value="P:cell differentiation"/>
    <property type="evidence" value="ECO:0007669"/>
    <property type="project" value="TreeGrafter"/>
</dbReference>